<dbReference type="InterPro" id="IPR045303">
    <property type="entry name" value="ARID_HMGB9-like"/>
</dbReference>
<keyword evidence="3" id="KW-0804">Transcription</keyword>
<feature type="domain" description="ARID" evidence="9">
    <location>
        <begin position="35"/>
        <end position="126"/>
    </location>
</feature>
<dbReference type="GO" id="GO:0003677">
    <property type="term" value="F:DNA binding"/>
    <property type="evidence" value="ECO:0007669"/>
    <property type="project" value="UniProtKB-UniRule"/>
</dbReference>
<feature type="domain" description="HMG box" evidence="8">
    <location>
        <begin position="266"/>
        <end position="333"/>
    </location>
</feature>
<dbReference type="CDD" id="cd16872">
    <property type="entry name" value="ARID_HMGB9-like"/>
    <property type="match status" value="1"/>
</dbReference>
<dbReference type="GeneID" id="101512944"/>
<evidence type="ECO:0000256" key="1">
    <source>
        <dbReference type="ARBA" id="ARBA00023015"/>
    </source>
</evidence>
<dbReference type="eggNOG" id="KOG0381">
    <property type="taxonomic scope" value="Eukaryota"/>
</dbReference>
<dbReference type="KEGG" id="cam:101512944"/>
<dbReference type="STRING" id="3827.A0A1S2Y2C1"/>
<evidence type="ECO:0000259" key="9">
    <source>
        <dbReference type="PROSITE" id="PS51011"/>
    </source>
</evidence>
<gene>
    <name evidence="11" type="primary">LOC101512944</name>
</gene>
<keyword evidence="10" id="KW-1185">Reference proteome</keyword>
<accession>A0A1S2Y2C1</accession>
<dbReference type="SMART" id="SM01014">
    <property type="entry name" value="ARID"/>
    <property type="match status" value="1"/>
</dbReference>
<dbReference type="PROSITE" id="PS51011">
    <property type="entry name" value="ARID"/>
    <property type="match status" value="1"/>
</dbReference>
<evidence type="ECO:0000256" key="5">
    <source>
        <dbReference type="ARBA" id="ARBA00054600"/>
    </source>
</evidence>
<dbReference type="RefSeq" id="XP_004497360.1">
    <property type="nucleotide sequence ID" value="XM_004497303.3"/>
</dbReference>
<proteinExistence type="predicted"/>
<dbReference type="SMART" id="SM00501">
    <property type="entry name" value="BRIGHT"/>
    <property type="match status" value="1"/>
</dbReference>
<dbReference type="OrthoDB" id="338531at2759"/>
<name>A0A1S2Y2C1_CICAR</name>
<dbReference type="PRINTS" id="PR00886">
    <property type="entry name" value="HIGHMOBLTY12"/>
</dbReference>
<reference evidence="11" key="2">
    <citation type="submission" date="2025-08" db="UniProtKB">
        <authorList>
            <consortium name="RefSeq"/>
        </authorList>
    </citation>
    <scope>IDENTIFICATION</scope>
    <source>
        <tissue evidence="11">Etiolated seedlings</tissue>
    </source>
</reference>
<evidence type="ECO:0000313" key="11">
    <source>
        <dbReference type="RefSeq" id="XP_004497360.1"/>
    </source>
</evidence>
<feature type="region of interest" description="Disordered" evidence="7">
    <location>
        <begin position="366"/>
        <end position="423"/>
    </location>
</feature>
<keyword evidence="4 6" id="KW-0539">Nucleus</keyword>
<dbReference type="GO" id="GO:0005634">
    <property type="term" value="C:nucleus"/>
    <property type="evidence" value="ECO:0007669"/>
    <property type="project" value="UniProtKB-UniRule"/>
</dbReference>
<reference evidence="10" key="1">
    <citation type="journal article" date="2013" name="Nat. Biotechnol.">
        <title>Draft genome sequence of chickpea (Cicer arietinum) provides a resource for trait improvement.</title>
        <authorList>
            <person name="Varshney R.K."/>
            <person name="Song C."/>
            <person name="Saxena R.K."/>
            <person name="Azam S."/>
            <person name="Yu S."/>
            <person name="Sharpe A.G."/>
            <person name="Cannon S."/>
            <person name="Baek J."/>
            <person name="Rosen B.D."/>
            <person name="Tar'an B."/>
            <person name="Millan T."/>
            <person name="Zhang X."/>
            <person name="Ramsay L.D."/>
            <person name="Iwata A."/>
            <person name="Wang Y."/>
            <person name="Nelson W."/>
            <person name="Farmer A.D."/>
            <person name="Gaur P.M."/>
            <person name="Soderlund C."/>
            <person name="Penmetsa R.V."/>
            <person name="Xu C."/>
            <person name="Bharti A.K."/>
            <person name="He W."/>
            <person name="Winter P."/>
            <person name="Zhao S."/>
            <person name="Hane J.K."/>
            <person name="Carrasquilla-Garcia N."/>
            <person name="Condie J.A."/>
            <person name="Upadhyaya H.D."/>
            <person name="Luo M.C."/>
            <person name="Thudi M."/>
            <person name="Gowda C.L."/>
            <person name="Singh N.P."/>
            <person name="Lichtenzveig J."/>
            <person name="Gali K.K."/>
            <person name="Rubio J."/>
            <person name="Nadarajan N."/>
            <person name="Dolezel J."/>
            <person name="Bansal K.C."/>
            <person name="Xu X."/>
            <person name="Edwards D."/>
            <person name="Zhang G."/>
            <person name="Kahl G."/>
            <person name="Gil J."/>
            <person name="Singh K.B."/>
            <person name="Datta S.K."/>
            <person name="Jackson S.A."/>
            <person name="Wang J."/>
            <person name="Cook D.R."/>
        </authorList>
    </citation>
    <scope>NUCLEOTIDE SEQUENCE [LARGE SCALE GENOMIC DNA]</scope>
    <source>
        <strain evidence="10">cv. CDC Frontier</strain>
    </source>
</reference>
<feature type="DNA-binding region" description="HMG box" evidence="6">
    <location>
        <begin position="266"/>
        <end position="333"/>
    </location>
</feature>
<feature type="compositionally biased region" description="Basic residues" evidence="7">
    <location>
        <begin position="247"/>
        <end position="258"/>
    </location>
</feature>
<dbReference type="PANTHER" id="PTHR46691:SF3">
    <property type="entry name" value="HIGH MOBILITY GROUP B PROTEIN 15"/>
    <property type="match status" value="1"/>
</dbReference>
<dbReference type="Pfam" id="PF01388">
    <property type="entry name" value="ARID"/>
    <property type="match status" value="1"/>
</dbReference>
<evidence type="ECO:0000259" key="8">
    <source>
        <dbReference type="PROSITE" id="PS50118"/>
    </source>
</evidence>
<feature type="compositionally biased region" description="Low complexity" evidence="7">
    <location>
        <begin position="237"/>
        <end position="246"/>
    </location>
</feature>
<dbReference type="FunFam" id="1.10.30.10:FF:000055">
    <property type="entry name" value="High mobility group B protein 15"/>
    <property type="match status" value="1"/>
</dbReference>
<comment type="function">
    <text evidence="5">Binds preferentially DNA with A/T-rich content.</text>
</comment>
<dbReference type="Gene3D" id="1.10.150.60">
    <property type="entry name" value="ARID DNA-binding domain"/>
    <property type="match status" value="1"/>
</dbReference>
<evidence type="ECO:0000256" key="7">
    <source>
        <dbReference type="SAM" id="MobiDB-lite"/>
    </source>
</evidence>
<dbReference type="PANTHER" id="PTHR46691">
    <property type="entry name" value="HIGH MOBILITY GROUP B PROTEIN 9"/>
    <property type="match status" value="1"/>
</dbReference>
<dbReference type="InterPro" id="IPR036910">
    <property type="entry name" value="HMG_box_dom_sf"/>
</dbReference>
<dbReference type="SMART" id="SM00398">
    <property type="entry name" value="HMG"/>
    <property type="match status" value="1"/>
</dbReference>
<keyword evidence="1" id="KW-0805">Transcription regulation</keyword>
<evidence type="ECO:0000256" key="2">
    <source>
        <dbReference type="ARBA" id="ARBA00023125"/>
    </source>
</evidence>
<dbReference type="Gene3D" id="1.10.30.10">
    <property type="entry name" value="High mobility group box domain"/>
    <property type="match status" value="1"/>
</dbReference>
<evidence type="ECO:0000256" key="3">
    <source>
        <dbReference type="ARBA" id="ARBA00023163"/>
    </source>
</evidence>
<dbReference type="InterPro" id="IPR036431">
    <property type="entry name" value="ARID_dom_sf"/>
</dbReference>
<organism evidence="10 11">
    <name type="scientific">Cicer arietinum</name>
    <name type="common">Chickpea</name>
    <name type="synonym">Garbanzo</name>
    <dbReference type="NCBI Taxonomy" id="3827"/>
    <lineage>
        <taxon>Eukaryota</taxon>
        <taxon>Viridiplantae</taxon>
        <taxon>Streptophyta</taxon>
        <taxon>Embryophyta</taxon>
        <taxon>Tracheophyta</taxon>
        <taxon>Spermatophyta</taxon>
        <taxon>Magnoliopsida</taxon>
        <taxon>eudicotyledons</taxon>
        <taxon>Gunneridae</taxon>
        <taxon>Pentapetalae</taxon>
        <taxon>rosids</taxon>
        <taxon>fabids</taxon>
        <taxon>Fabales</taxon>
        <taxon>Fabaceae</taxon>
        <taxon>Papilionoideae</taxon>
        <taxon>50 kb inversion clade</taxon>
        <taxon>NPAAA clade</taxon>
        <taxon>Hologalegina</taxon>
        <taxon>IRL clade</taxon>
        <taxon>Cicereae</taxon>
        <taxon>Cicer</taxon>
    </lineage>
</organism>
<evidence type="ECO:0000256" key="4">
    <source>
        <dbReference type="ARBA" id="ARBA00023242"/>
    </source>
</evidence>
<dbReference type="SUPFAM" id="SSF47095">
    <property type="entry name" value="HMG-box"/>
    <property type="match status" value="1"/>
</dbReference>
<dbReference type="Pfam" id="PF00505">
    <property type="entry name" value="HMG_box"/>
    <property type="match status" value="1"/>
</dbReference>
<dbReference type="PROSITE" id="PS50118">
    <property type="entry name" value="HMG_BOX_2"/>
    <property type="match status" value="1"/>
</dbReference>
<dbReference type="FunFam" id="1.10.150.60:FF:000022">
    <property type="entry name" value="High mobility group B protein 15"/>
    <property type="match status" value="1"/>
</dbReference>
<dbReference type="InterPro" id="IPR009071">
    <property type="entry name" value="HMG_box_dom"/>
</dbReference>
<dbReference type="SUPFAM" id="SSF46774">
    <property type="entry name" value="ARID-like"/>
    <property type="match status" value="1"/>
</dbReference>
<dbReference type="CDD" id="cd22009">
    <property type="entry name" value="HMG-box_AtHMGB9-like"/>
    <property type="match status" value="1"/>
</dbReference>
<evidence type="ECO:0000313" key="10">
    <source>
        <dbReference type="Proteomes" id="UP000087171"/>
    </source>
</evidence>
<dbReference type="InterPro" id="IPR001606">
    <property type="entry name" value="ARID_dom"/>
</dbReference>
<dbReference type="AlphaFoldDB" id="A0A1S2Y2C1"/>
<dbReference type="eggNOG" id="KOG2744">
    <property type="taxonomic scope" value="Eukaryota"/>
</dbReference>
<protein>
    <submittedName>
        <fullName evidence="11">High mobility group B protein 15</fullName>
    </submittedName>
</protein>
<feature type="region of interest" description="Disordered" evidence="7">
    <location>
        <begin position="229"/>
        <end position="273"/>
    </location>
</feature>
<evidence type="ECO:0000256" key="6">
    <source>
        <dbReference type="PROSITE-ProRule" id="PRU00267"/>
    </source>
</evidence>
<sequence length="423" mass="47495">MASASCVIKNPLPMKETAMSYGEYPSPMATYEEVVDNPKLFMLSLEKLHALMGTKFMIPVIGGRELDLHRLFVEVTSRGGIEKIIKERKWKDVTSVFNFPSTATNASFVLRKYYTSLLYHYEQIYYFKAHDWTHTPSDALQSQSPIPVPAPKMQQFMHPSSEVQPAVFQQLNANAARLPEAMASSSAGSPVVGVIDGKFDSGYLVTVTIGSEKLKGVLYQAPQNPVLPASHHSASTNNNNVTGSVGVHRRRRRKKSEMKRRDPAHPKPNRSGYNFFFAEQHARLKPLNQGKDREISRMIGELWNKLNESEKAVYQDKAMKDKERYRAEMEDYREKLKMDQVISNAVPLQQRLPEVDTDMLNADMKLDEAEADSPQTPEESSSGGSEYEDDKAMEKDYSMDALPVIGVGAESMNSNEKSSKGGL</sequence>
<dbReference type="Proteomes" id="UP000087171">
    <property type="component" value="Chromosome Ca4"/>
</dbReference>
<dbReference type="PaxDb" id="3827-XP_004497360.1"/>
<keyword evidence="2 6" id="KW-0238">DNA-binding</keyword>